<organism evidence="2 3">
    <name type="scientific">Pseudoalteromonas luteoviolacea (strain 2ta16)</name>
    <dbReference type="NCBI Taxonomy" id="1353533"/>
    <lineage>
        <taxon>Bacteria</taxon>
        <taxon>Pseudomonadati</taxon>
        <taxon>Pseudomonadota</taxon>
        <taxon>Gammaproteobacteria</taxon>
        <taxon>Alteromonadales</taxon>
        <taxon>Pseudoalteromonadaceae</taxon>
        <taxon>Pseudoalteromonas</taxon>
    </lineage>
</organism>
<keyword evidence="1" id="KW-0472">Membrane</keyword>
<evidence type="ECO:0000313" key="3">
    <source>
        <dbReference type="Proteomes" id="UP000017820"/>
    </source>
</evidence>
<proteinExistence type="predicted"/>
<dbReference type="RefSeq" id="WP_023402142.1">
    <property type="nucleotide sequence ID" value="NZ_AUSV01000134.1"/>
</dbReference>
<dbReference type="Pfam" id="PF06961">
    <property type="entry name" value="DUF1294"/>
    <property type="match status" value="1"/>
</dbReference>
<sequence length="126" mass="14089">MLFNTLIMFISKCGVAISLCALGMLVVPMVSGDPVLLMGLVAGLVIANIVMYLGFYKDKHNAKKDARRISEKTLIVLSMLALHCTTHLTMHFTQHKTSKWSFQLKLLAAITLQLSLSVFWFVQVYV</sequence>
<feature type="transmembrane region" description="Helical" evidence="1">
    <location>
        <begin position="6"/>
        <end position="27"/>
    </location>
</feature>
<keyword evidence="1" id="KW-1133">Transmembrane helix</keyword>
<comment type="caution">
    <text evidence="2">The sequence shown here is derived from an EMBL/GenBank/DDBJ whole genome shotgun (WGS) entry which is preliminary data.</text>
</comment>
<dbReference type="EMBL" id="AUSV01000134">
    <property type="protein sequence ID" value="ESP90785.1"/>
    <property type="molecule type" value="Genomic_DNA"/>
</dbReference>
<name>V4HJ05_PSEL2</name>
<feature type="transmembrane region" description="Helical" evidence="1">
    <location>
        <begin position="104"/>
        <end position="122"/>
    </location>
</feature>
<feature type="transmembrane region" description="Helical" evidence="1">
    <location>
        <begin position="34"/>
        <end position="54"/>
    </location>
</feature>
<evidence type="ECO:0000313" key="2">
    <source>
        <dbReference type="EMBL" id="ESP90785.1"/>
    </source>
</evidence>
<feature type="transmembrane region" description="Helical" evidence="1">
    <location>
        <begin position="74"/>
        <end position="92"/>
    </location>
</feature>
<dbReference type="AlphaFoldDB" id="V4HJ05"/>
<dbReference type="InterPro" id="IPR010718">
    <property type="entry name" value="DUF1294"/>
</dbReference>
<dbReference type="Proteomes" id="UP000017820">
    <property type="component" value="Unassembled WGS sequence"/>
</dbReference>
<dbReference type="PATRIC" id="fig|1353533.3.peg.5329"/>
<keyword evidence="1" id="KW-0812">Transmembrane</keyword>
<reference evidence="3" key="1">
    <citation type="journal article" date="2014" name="Nat. Chem. Biol.">
        <title>Biosynthesis of polybrominated aromatic organic compounds by marine bacteria.</title>
        <authorList>
            <person name="Agarwal V."/>
            <person name="El Gamal A.A."/>
            <person name="Yamanaka K."/>
            <person name="Poth D."/>
            <person name="Kersten R.D."/>
            <person name="Schorn M."/>
            <person name="Allen E.E."/>
            <person name="Moore B.S."/>
        </authorList>
    </citation>
    <scope>NUCLEOTIDE SEQUENCE [LARGE SCALE GENOMIC DNA]</scope>
    <source>
        <strain evidence="3">2ta16</strain>
    </source>
</reference>
<accession>V4HJ05</accession>
<evidence type="ECO:0000256" key="1">
    <source>
        <dbReference type="SAM" id="Phobius"/>
    </source>
</evidence>
<gene>
    <name evidence="2" type="ORF">PL2TA16_01889</name>
</gene>
<protein>
    <submittedName>
        <fullName evidence="2">Putative membrane protein</fullName>
    </submittedName>
</protein>